<keyword evidence="3" id="KW-0349">Heme</keyword>
<evidence type="ECO:0000256" key="3">
    <source>
        <dbReference type="ARBA" id="ARBA00022617"/>
    </source>
</evidence>
<dbReference type="SUPFAM" id="SSF48264">
    <property type="entry name" value="Cytochrome P450"/>
    <property type="match status" value="1"/>
</dbReference>
<dbReference type="InterPro" id="IPR001128">
    <property type="entry name" value="Cyt_P450"/>
</dbReference>
<evidence type="ECO:0000313" key="7">
    <source>
        <dbReference type="Proteomes" id="UP000789901"/>
    </source>
</evidence>
<dbReference type="InterPro" id="IPR036396">
    <property type="entry name" value="Cyt_P450_sf"/>
</dbReference>
<dbReference type="Gene3D" id="1.10.630.10">
    <property type="entry name" value="Cytochrome P450"/>
    <property type="match status" value="1"/>
</dbReference>
<keyword evidence="7" id="KW-1185">Reference proteome</keyword>
<evidence type="ECO:0000256" key="4">
    <source>
        <dbReference type="ARBA" id="ARBA00022723"/>
    </source>
</evidence>
<comment type="cofactor">
    <cofactor evidence="1">
        <name>heme</name>
        <dbReference type="ChEBI" id="CHEBI:30413"/>
    </cofactor>
</comment>
<keyword evidence="5" id="KW-0408">Iron</keyword>
<evidence type="ECO:0000256" key="2">
    <source>
        <dbReference type="ARBA" id="ARBA00010617"/>
    </source>
</evidence>
<proteinExistence type="inferred from homology"/>
<dbReference type="EMBL" id="CAJVQB010014385">
    <property type="protein sequence ID" value="CAG8768083.1"/>
    <property type="molecule type" value="Genomic_DNA"/>
</dbReference>
<dbReference type="Proteomes" id="UP000789901">
    <property type="component" value="Unassembled WGS sequence"/>
</dbReference>
<feature type="non-terminal residue" evidence="6">
    <location>
        <position position="369"/>
    </location>
</feature>
<evidence type="ECO:0000256" key="5">
    <source>
        <dbReference type="ARBA" id="ARBA00023004"/>
    </source>
</evidence>
<organism evidence="6 7">
    <name type="scientific">Gigaspora margarita</name>
    <dbReference type="NCBI Taxonomy" id="4874"/>
    <lineage>
        <taxon>Eukaryota</taxon>
        <taxon>Fungi</taxon>
        <taxon>Fungi incertae sedis</taxon>
        <taxon>Mucoromycota</taxon>
        <taxon>Glomeromycotina</taxon>
        <taxon>Glomeromycetes</taxon>
        <taxon>Diversisporales</taxon>
        <taxon>Gigasporaceae</taxon>
        <taxon>Gigaspora</taxon>
    </lineage>
</organism>
<dbReference type="PANTHER" id="PTHR24304">
    <property type="entry name" value="CYTOCHROME P450 FAMILY 7"/>
    <property type="match status" value="1"/>
</dbReference>
<dbReference type="Pfam" id="PF00067">
    <property type="entry name" value="p450"/>
    <property type="match status" value="1"/>
</dbReference>
<dbReference type="InterPro" id="IPR050529">
    <property type="entry name" value="CYP450_sterol_14alpha_dmase"/>
</dbReference>
<evidence type="ECO:0000313" key="6">
    <source>
        <dbReference type="EMBL" id="CAG8768083.1"/>
    </source>
</evidence>
<reference evidence="6 7" key="1">
    <citation type="submission" date="2021-06" db="EMBL/GenBank/DDBJ databases">
        <authorList>
            <person name="Kallberg Y."/>
            <person name="Tangrot J."/>
            <person name="Rosling A."/>
        </authorList>
    </citation>
    <scope>NUCLEOTIDE SEQUENCE [LARGE SCALE GENOMIC DNA]</scope>
    <source>
        <strain evidence="6 7">120-4 pot B 10/14</strain>
    </source>
</reference>
<gene>
    <name evidence="6" type="ORF">GMARGA_LOCUS18218</name>
</gene>
<comment type="caution">
    <text evidence="6">The sequence shown here is derived from an EMBL/GenBank/DDBJ whole genome shotgun (WGS) entry which is preliminary data.</text>
</comment>
<comment type="similarity">
    <text evidence="2">Belongs to the cytochrome P450 family.</text>
</comment>
<keyword evidence="4" id="KW-0479">Metal-binding</keyword>
<dbReference type="InterPro" id="IPR002403">
    <property type="entry name" value="Cyt_P450_E_grp-IV"/>
</dbReference>
<accession>A0ABN7VFS3</accession>
<protein>
    <submittedName>
        <fullName evidence="6">41591_t:CDS:1</fullName>
    </submittedName>
</protein>
<evidence type="ECO:0000256" key="1">
    <source>
        <dbReference type="ARBA" id="ARBA00001971"/>
    </source>
</evidence>
<dbReference type="PRINTS" id="PR00465">
    <property type="entry name" value="EP450IV"/>
</dbReference>
<dbReference type="PANTHER" id="PTHR24304:SF2">
    <property type="entry name" value="24-HYDROXYCHOLESTEROL 7-ALPHA-HYDROXYLASE"/>
    <property type="match status" value="1"/>
</dbReference>
<name>A0ABN7VFS3_GIGMA</name>
<sequence length="369" mass="43010">MTEDKSLNYSFVSTFQNEPPLVPYSLPIIGHTFEYFTNTESFIKKCHKQYGEIFSVYVLGHVITTIGKELIPEAIKNHNDFNFFEAFKETLPTDSLLGRPKIFFENLIKVVQENFSSTGRYTTYMNKIQDAIKISINKSIGECKDPKCIKIPQKVFSQLIARNIKLLDDDEIINTFASLTSDITRVLKFPPILNFIHKSIQRQFTIIRLKYFNNFYIKHRNLIFERLSQIIEQQEHEKNKLGDAWTPPTFIKFSIEDNSVDLQLLTDYIIEFIFISVQTTSDAIIFILYESIKYWMPCVGLQRKTISDYFTFSNGYQVPKDRNINLYIANLHDTDQIGRKFDGFQYVGKDSSTTKLGEEYITFGRGKHA</sequence>